<feature type="region of interest" description="Disordered" evidence="1">
    <location>
        <begin position="445"/>
        <end position="464"/>
    </location>
</feature>
<accession>F0WJH9</accession>
<feature type="compositionally biased region" description="Low complexity" evidence="1">
    <location>
        <begin position="198"/>
        <end position="211"/>
    </location>
</feature>
<dbReference type="Pfam" id="PF23553">
    <property type="entry name" value="NELF-A_N"/>
    <property type="match status" value="1"/>
</dbReference>
<dbReference type="EMBL" id="FR824167">
    <property type="protein sequence ID" value="CCA21428.1"/>
    <property type="molecule type" value="Genomic_DNA"/>
</dbReference>
<gene>
    <name evidence="3" type="primary">AlNc14C122G6704</name>
    <name evidence="3" type="ORF">ALNC14_075710</name>
</gene>
<evidence type="ECO:0000313" key="3">
    <source>
        <dbReference type="EMBL" id="CCA21428.1"/>
    </source>
</evidence>
<dbReference type="HOGENOM" id="CLU_589765_0_0_1"/>
<feature type="domain" description="NELF-A N-terminal" evidence="2">
    <location>
        <begin position="20"/>
        <end position="109"/>
    </location>
</feature>
<feature type="region of interest" description="Disordered" evidence="1">
    <location>
        <begin position="180"/>
        <end position="215"/>
    </location>
</feature>
<evidence type="ECO:0000256" key="1">
    <source>
        <dbReference type="SAM" id="MobiDB-lite"/>
    </source>
</evidence>
<evidence type="ECO:0000259" key="2">
    <source>
        <dbReference type="Pfam" id="PF23553"/>
    </source>
</evidence>
<dbReference type="InterPro" id="IPR056557">
    <property type="entry name" value="NELF-A_N"/>
</dbReference>
<proteinExistence type="predicted"/>
<feature type="region of interest" description="Disordered" evidence="1">
    <location>
        <begin position="271"/>
        <end position="319"/>
    </location>
</feature>
<sequence length="464" mass="52158">MNCDTEIPAAENWITLKLKHDWSSTEFGTLLTSDKITETSRIYKALPNFSKVRLLLSFLCVDRDVFEFSKLTIVDMIAMAQDDNEEWVKITAGLVRKYLFPHTSEERQAFLDEKMQLGIDTITQNVLNTSENDIQTHSLWDGSYCYEYAFLNDSLQPSERTQVESHFRTVSTPLSLKLDTRESSKKTYQGQLVSPTLPQMQRTPSSSQPSSTGARVMMNRSKAAALPPPMKKNLSELSSEIRRKADAGRFKRQRNRISMIDIDEVKQIESEKAQKAEGRKKSKGSLSIKETNDSIAKKSPVNGQRQTVDKKQSGGQDAAPFMDINHNEKLILDYVDGFQLNVAEDDDFQMNAAVFGKARIDLSLQGGQAPFRPGFFTSDTIDPTNSREQEAIAQLASLNPQRFQSGGLMESTERGEPPPPFGFGFGFGDYATQFGAPLVSENAQHENVSRELAQHNAMRNLKDR</sequence>
<name>F0WJH9_9STRA</name>
<organism evidence="3">
    <name type="scientific">Albugo laibachii Nc14</name>
    <dbReference type="NCBI Taxonomy" id="890382"/>
    <lineage>
        <taxon>Eukaryota</taxon>
        <taxon>Sar</taxon>
        <taxon>Stramenopiles</taxon>
        <taxon>Oomycota</taxon>
        <taxon>Peronosporomycetes</taxon>
        <taxon>Albuginales</taxon>
        <taxon>Albuginaceae</taxon>
        <taxon>Albugo</taxon>
    </lineage>
</organism>
<protein>
    <submittedName>
        <fullName evidence="3">Uncharacterized protein AlNc14C122G6704</fullName>
    </submittedName>
</protein>
<reference evidence="3" key="1">
    <citation type="journal article" date="2011" name="PLoS Biol.">
        <title>Gene gain and loss during evolution of obligate parasitism in the white rust pathogen of Arabidopsis thaliana.</title>
        <authorList>
            <person name="Kemen E."/>
            <person name="Gardiner A."/>
            <person name="Schultz-Larsen T."/>
            <person name="Kemen A.C."/>
            <person name="Balmuth A.L."/>
            <person name="Robert-Seilaniantz A."/>
            <person name="Bailey K."/>
            <person name="Holub E."/>
            <person name="Studholme D.J."/>
            <person name="Maclean D."/>
            <person name="Jones J.D."/>
        </authorList>
    </citation>
    <scope>NUCLEOTIDE SEQUENCE</scope>
</reference>
<reference evidence="3" key="2">
    <citation type="submission" date="2011-02" db="EMBL/GenBank/DDBJ databases">
        <authorList>
            <person name="MacLean D."/>
        </authorList>
    </citation>
    <scope>NUCLEOTIDE SEQUENCE</scope>
</reference>
<dbReference type="AlphaFoldDB" id="F0WJH9"/>
<feature type="compositionally biased region" description="Polar residues" evidence="1">
    <location>
        <begin position="186"/>
        <end position="197"/>
    </location>
</feature>